<protein>
    <recommendedName>
        <fullName evidence="4">SnoaL-like domain-containing protein</fullName>
    </recommendedName>
</protein>
<keyword evidence="1" id="KW-1133">Transmembrane helix</keyword>
<gene>
    <name evidence="2" type="ORF">K458DRAFT_366768</name>
</gene>
<evidence type="ECO:0000313" key="2">
    <source>
        <dbReference type="EMBL" id="KAF2684400.1"/>
    </source>
</evidence>
<feature type="transmembrane region" description="Helical" evidence="1">
    <location>
        <begin position="12"/>
        <end position="31"/>
    </location>
</feature>
<reference evidence="2" key="1">
    <citation type="journal article" date="2020" name="Stud. Mycol.">
        <title>101 Dothideomycetes genomes: a test case for predicting lifestyles and emergence of pathogens.</title>
        <authorList>
            <person name="Haridas S."/>
            <person name="Albert R."/>
            <person name="Binder M."/>
            <person name="Bloem J."/>
            <person name="Labutti K."/>
            <person name="Salamov A."/>
            <person name="Andreopoulos B."/>
            <person name="Baker S."/>
            <person name="Barry K."/>
            <person name="Bills G."/>
            <person name="Bluhm B."/>
            <person name="Cannon C."/>
            <person name="Castanera R."/>
            <person name="Culley D."/>
            <person name="Daum C."/>
            <person name="Ezra D."/>
            <person name="Gonzalez J."/>
            <person name="Henrissat B."/>
            <person name="Kuo A."/>
            <person name="Liang C."/>
            <person name="Lipzen A."/>
            <person name="Lutzoni F."/>
            <person name="Magnuson J."/>
            <person name="Mondo S."/>
            <person name="Nolan M."/>
            <person name="Ohm R."/>
            <person name="Pangilinan J."/>
            <person name="Park H.-J."/>
            <person name="Ramirez L."/>
            <person name="Alfaro M."/>
            <person name="Sun H."/>
            <person name="Tritt A."/>
            <person name="Yoshinaga Y."/>
            <person name="Zwiers L.-H."/>
            <person name="Turgeon B."/>
            <person name="Goodwin S."/>
            <person name="Spatafora J."/>
            <person name="Crous P."/>
            <person name="Grigoriev I."/>
        </authorList>
    </citation>
    <scope>NUCLEOTIDE SEQUENCE</scope>
    <source>
        <strain evidence="2">CBS 122367</strain>
    </source>
</reference>
<accession>A0A6G1J2G5</accession>
<dbReference type="OrthoDB" id="3758478at2759"/>
<proteinExistence type="predicted"/>
<dbReference type="EMBL" id="MU005581">
    <property type="protein sequence ID" value="KAF2684400.1"/>
    <property type="molecule type" value="Genomic_DNA"/>
</dbReference>
<evidence type="ECO:0000256" key="1">
    <source>
        <dbReference type="SAM" id="Phobius"/>
    </source>
</evidence>
<organism evidence="2 3">
    <name type="scientific">Lentithecium fluviatile CBS 122367</name>
    <dbReference type="NCBI Taxonomy" id="1168545"/>
    <lineage>
        <taxon>Eukaryota</taxon>
        <taxon>Fungi</taxon>
        <taxon>Dikarya</taxon>
        <taxon>Ascomycota</taxon>
        <taxon>Pezizomycotina</taxon>
        <taxon>Dothideomycetes</taxon>
        <taxon>Pleosporomycetidae</taxon>
        <taxon>Pleosporales</taxon>
        <taxon>Massarineae</taxon>
        <taxon>Lentitheciaceae</taxon>
        <taxon>Lentithecium</taxon>
    </lineage>
</organism>
<dbReference type="AlphaFoldDB" id="A0A6G1J2G5"/>
<keyword evidence="3" id="KW-1185">Reference proteome</keyword>
<keyword evidence="1" id="KW-0472">Membrane</keyword>
<evidence type="ECO:0000313" key="3">
    <source>
        <dbReference type="Proteomes" id="UP000799291"/>
    </source>
</evidence>
<dbReference type="Proteomes" id="UP000799291">
    <property type="component" value="Unassembled WGS sequence"/>
</dbReference>
<sequence length="194" mass="21414">MSSLQISNPELRLATAALAALAAILPAYYYLRGSKRQEDTPHVKTFHKYLAAYSTLRPAALGANASSTFAHNILPLASRLPSRPLSSFQQHAVMIFSLFKSFSMIPQSNSEGEAVHFSKETNTVVAHCKMGGTVNGEDKKGKQLVEAGYREWWTECVLFVRMSEDGRMVEEVSEFVDSKKAEELQIRLSGVLSG</sequence>
<evidence type="ECO:0008006" key="4">
    <source>
        <dbReference type="Google" id="ProtNLM"/>
    </source>
</evidence>
<keyword evidence="1" id="KW-0812">Transmembrane</keyword>
<name>A0A6G1J2G5_9PLEO</name>